<dbReference type="EMBL" id="GG663744">
    <property type="protein sequence ID" value="EEH54188.1"/>
    <property type="molecule type" value="Genomic_DNA"/>
</dbReference>
<dbReference type="RefSeq" id="XP_003061558.1">
    <property type="nucleotide sequence ID" value="XM_003061512.1"/>
</dbReference>
<feature type="region of interest" description="Disordered" evidence="1">
    <location>
        <begin position="1"/>
        <end position="199"/>
    </location>
</feature>
<dbReference type="AlphaFoldDB" id="C1N1G2"/>
<accession>C1N1G2</accession>
<feature type="compositionally biased region" description="Acidic residues" evidence="1">
    <location>
        <begin position="40"/>
        <end position="49"/>
    </location>
</feature>
<sequence>MDAPPTTTAEAPVVATDPPAPFLSAESSYDADPPPPPPPGEDDAADANAEETKSRSPEADGDGDSATPAPAVVDADDDATPMSPADPLFATGAAIQEDASDAPDVDAAAPPAATARRRPQTARPSRGGASSASASESSKPLPGKPSSASSRPKSAMRPASGLKSSRPTSAALTFSASDFPKTWGSRPGTAKTDASGKTNWSWASYQSCPAPYEHLIPSRWKDGTLSKDEASALGDRLYRDAKRRHASAVDRMNVQPAKTRWSGRERKTREELAEAFDRLAADGVRRVLSHTDPHTTASAW</sequence>
<organism evidence="3">
    <name type="scientific">Micromonas pusilla (strain CCMP1545)</name>
    <name type="common">Picoplanktonic green alga</name>
    <dbReference type="NCBI Taxonomy" id="564608"/>
    <lineage>
        <taxon>Eukaryota</taxon>
        <taxon>Viridiplantae</taxon>
        <taxon>Chlorophyta</taxon>
        <taxon>Mamiellophyceae</taxon>
        <taxon>Mamiellales</taxon>
        <taxon>Mamiellaceae</taxon>
        <taxon>Micromonas</taxon>
    </lineage>
</organism>
<feature type="compositionally biased region" description="Low complexity" evidence="1">
    <location>
        <begin position="121"/>
        <end position="160"/>
    </location>
</feature>
<protein>
    <submittedName>
        <fullName evidence="2">Predicted protein</fullName>
    </submittedName>
</protein>
<dbReference type="KEGG" id="mpp:MICPUCDRAFT_51391"/>
<dbReference type="GeneID" id="9687250"/>
<feature type="compositionally biased region" description="Polar residues" evidence="1">
    <location>
        <begin position="162"/>
        <end position="176"/>
    </location>
</feature>
<evidence type="ECO:0000313" key="2">
    <source>
        <dbReference type="EMBL" id="EEH54188.1"/>
    </source>
</evidence>
<dbReference type="Proteomes" id="UP000001876">
    <property type="component" value="Unassembled WGS sequence"/>
</dbReference>
<evidence type="ECO:0000313" key="3">
    <source>
        <dbReference type="Proteomes" id="UP000001876"/>
    </source>
</evidence>
<reference evidence="2 3" key="1">
    <citation type="journal article" date="2009" name="Science">
        <title>Green evolution and dynamic adaptations revealed by genomes of the marine picoeukaryotes Micromonas.</title>
        <authorList>
            <person name="Worden A.Z."/>
            <person name="Lee J.H."/>
            <person name="Mock T."/>
            <person name="Rouze P."/>
            <person name="Simmons M.P."/>
            <person name="Aerts A.L."/>
            <person name="Allen A.E."/>
            <person name="Cuvelier M.L."/>
            <person name="Derelle E."/>
            <person name="Everett M.V."/>
            <person name="Foulon E."/>
            <person name="Grimwood J."/>
            <person name="Gundlach H."/>
            <person name="Henrissat B."/>
            <person name="Napoli C."/>
            <person name="McDonald S.M."/>
            <person name="Parker M.S."/>
            <person name="Rombauts S."/>
            <person name="Salamov A."/>
            <person name="Von Dassow P."/>
            <person name="Badger J.H."/>
            <person name="Coutinho P.M."/>
            <person name="Demir E."/>
            <person name="Dubchak I."/>
            <person name="Gentemann C."/>
            <person name="Eikrem W."/>
            <person name="Gready J.E."/>
            <person name="John U."/>
            <person name="Lanier W."/>
            <person name="Lindquist E.A."/>
            <person name="Lucas S."/>
            <person name="Mayer K.F."/>
            <person name="Moreau H."/>
            <person name="Not F."/>
            <person name="Otillar R."/>
            <person name="Panaud O."/>
            <person name="Pangilinan J."/>
            <person name="Paulsen I."/>
            <person name="Piegu B."/>
            <person name="Poliakov A."/>
            <person name="Robbens S."/>
            <person name="Schmutz J."/>
            <person name="Toulza E."/>
            <person name="Wyss T."/>
            <person name="Zelensky A."/>
            <person name="Zhou K."/>
            <person name="Armbrust E.V."/>
            <person name="Bhattacharya D."/>
            <person name="Goodenough U.W."/>
            <person name="Van de Peer Y."/>
            <person name="Grigoriev I.V."/>
        </authorList>
    </citation>
    <scope>NUCLEOTIDE SEQUENCE [LARGE SCALE GENOMIC DNA]</scope>
    <source>
        <strain evidence="2 3">CCMP1545</strain>
    </source>
</reference>
<proteinExistence type="predicted"/>
<feature type="compositionally biased region" description="Low complexity" evidence="1">
    <location>
        <begin position="1"/>
        <end position="17"/>
    </location>
</feature>
<name>C1N1G2_MICPC</name>
<feature type="compositionally biased region" description="Low complexity" evidence="1">
    <location>
        <begin position="105"/>
        <end position="114"/>
    </location>
</feature>
<keyword evidence="3" id="KW-1185">Reference proteome</keyword>
<evidence type="ECO:0000256" key="1">
    <source>
        <dbReference type="SAM" id="MobiDB-lite"/>
    </source>
</evidence>
<gene>
    <name evidence="2" type="ORF">MICPUCDRAFT_51391</name>
</gene>